<dbReference type="RefSeq" id="WP_236696407.1">
    <property type="nucleotide sequence ID" value="NZ_LECT01000033.1"/>
</dbReference>
<protein>
    <submittedName>
        <fullName evidence="1">Uncharacterized protein</fullName>
    </submittedName>
</protein>
<organism evidence="1 2">
    <name type="scientific">Rhodopirellula islandica</name>
    <dbReference type="NCBI Taxonomy" id="595434"/>
    <lineage>
        <taxon>Bacteria</taxon>
        <taxon>Pseudomonadati</taxon>
        <taxon>Planctomycetota</taxon>
        <taxon>Planctomycetia</taxon>
        <taxon>Pirellulales</taxon>
        <taxon>Pirellulaceae</taxon>
        <taxon>Rhodopirellula</taxon>
    </lineage>
</organism>
<evidence type="ECO:0000313" key="1">
    <source>
        <dbReference type="EMBL" id="KLU03620.1"/>
    </source>
</evidence>
<keyword evidence="2" id="KW-1185">Reference proteome</keyword>
<proteinExistence type="predicted"/>
<dbReference type="PATRIC" id="fig|595434.4.peg.4135"/>
<name>A0A0J1BA70_RHOIS</name>
<dbReference type="Proteomes" id="UP000036367">
    <property type="component" value="Unassembled WGS sequence"/>
</dbReference>
<dbReference type="EMBL" id="LECT01000033">
    <property type="protein sequence ID" value="KLU03620.1"/>
    <property type="molecule type" value="Genomic_DNA"/>
</dbReference>
<gene>
    <name evidence="1" type="ORF">RISK_004357</name>
</gene>
<sequence>MYDFGSWEDHCHFHDQRDYVGLVAYCKDEVKRSPGDLYAAERLLQAFVLNGDFNDAIDFGATLEHDCPGRGMFSHHILDALFAIGKTEADFDWAEPPNIIRLDQRVSDSCYEFLRPKRKPRTLDDFHTELWLHDYVAFSDEELLHYLQRDDRFVVNGDSPLNAEITVVRKRKKAEQ</sequence>
<dbReference type="STRING" id="595434.RISK_004357"/>
<evidence type="ECO:0000313" key="2">
    <source>
        <dbReference type="Proteomes" id="UP000036367"/>
    </source>
</evidence>
<reference evidence="1" key="1">
    <citation type="submission" date="2015-05" db="EMBL/GenBank/DDBJ databases">
        <title>Permanent draft genome of Rhodopirellula islandicus K833.</title>
        <authorList>
            <person name="Kizina J."/>
            <person name="Richter M."/>
            <person name="Glockner F.O."/>
            <person name="Harder J."/>
        </authorList>
    </citation>
    <scope>NUCLEOTIDE SEQUENCE [LARGE SCALE GENOMIC DNA]</scope>
    <source>
        <strain evidence="1">K833</strain>
    </source>
</reference>
<dbReference type="AlphaFoldDB" id="A0A0J1BA70"/>
<comment type="caution">
    <text evidence="1">The sequence shown here is derived from an EMBL/GenBank/DDBJ whole genome shotgun (WGS) entry which is preliminary data.</text>
</comment>
<accession>A0A0J1BA70</accession>